<gene>
    <name evidence="1" type="ORF">EVA_19516</name>
</gene>
<accession>J9FYC0</accession>
<comment type="caution">
    <text evidence="1">The sequence shown here is derived from an EMBL/GenBank/DDBJ whole genome shotgun (WGS) entry which is preliminary data.</text>
</comment>
<protein>
    <submittedName>
        <fullName evidence="1">Uncharacterized protein</fullName>
    </submittedName>
</protein>
<name>J9FYC0_9ZZZZ</name>
<dbReference type="EMBL" id="AMCI01007577">
    <property type="protein sequence ID" value="EJW92374.1"/>
    <property type="molecule type" value="Genomic_DNA"/>
</dbReference>
<sequence>MISNNSFHWKSFAKEALFSILQKFPLEIVYHFNGF</sequence>
<evidence type="ECO:0000313" key="1">
    <source>
        <dbReference type="EMBL" id="EJW92374.1"/>
    </source>
</evidence>
<proteinExistence type="predicted"/>
<dbReference type="AlphaFoldDB" id="J9FYC0"/>
<reference evidence="1" key="1">
    <citation type="journal article" date="2012" name="PLoS ONE">
        <title>Gene sets for utilization of primary and secondary nutrition supplies in the distal gut of endangered iberian lynx.</title>
        <authorList>
            <person name="Alcaide M."/>
            <person name="Messina E."/>
            <person name="Richter M."/>
            <person name="Bargiela R."/>
            <person name="Peplies J."/>
            <person name="Huws S.A."/>
            <person name="Newbold C.J."/>
            <person name="Golyshin P.N."/>
            <person name="Simon M.A."/>
            <person name="Lopez G."/>
            <person name="Yakimov M.M."/>
            <person name="Ferrer M."/>
        </authorList>
    </citation>
    <scope>NUCLEOTIDE SEQUENCE</scope>
</reference>
<organism evidence="1">
    <name type="scientific">gut metagenome</name>
    <dbReference type="NCBI Taxonomy" id="749906"/>
    <lineage>
        <taxon>unclassified sequences</taxon>
        <taxon>metagenomes</taxon>
        <taxon>organismal metagenomes</taxon>
    </lineage>
</organism>